<dbReference type="EMBL" id="CM042017">
    <property type="protein sequence ID" value="KAI3688476.1"/>
    <property type="molecule type" value="Genomic_DNA"/>
</dbReference>
<reference evidence="1 2" key="2">
    <citation type="journal article" date="2022" name="Mol. Ecol. Resour.">
        <title>The genomes of chicory, endive, great burdock and yacon provide insights into Asteraceae paleo-polyploidization history and plant inulin production.</title>
        <authorList>
            <person name="Fan W."/>
            <person name="Wang S."/>
            <person name="Wang H."/>
            <person name="Wang A."/>
            <person name="Jiang F."/>
            <person name="Liu H."/>
            <person name="Zhao H."/>
            <person name="Xu D."/>
            <person name="Zhang Y."/>
        </authorList>
    </citation>
    <scope>NUCLEOTIDE SEQUENCE [LARGE SCALE GENOMIC DNA]</scope>
    <source>
        <strain evidence="2">cv. Punajuju</strain>
        <tissue evidence="1">Leaves</tissue>
    </source>
</reference>
<evidence type="ECO:0000313" key="1">
    <source>
        <dbReference type="EMBL" id="KAI3688476.1"/>
    </source>
</evidence>
<organism evidence="1 2">
    <name type="scientific">Cichorium intybus</name>
    <name type="common">Chicory</name>
    <dbReference type="NCBI Taxonomy" id="13427"/>
    <lineage>
        <taxon>Eukaryota</taxon>
        <taxon>Viridiplantae</taxon>
        <taxon>Streptophyta</taxon>
        <taxon>Embryophyta</taxon>
        <taxon>Tracheophyta</taxon>
        <taxon>Spermatophyta</taxon>
        <taxon>Magnoliopsida</taxon>
        <taxon>eudicotyledons</taxon>
        <taxon>Gunneridae</taxon>
        <taxon>Pentapetalae</taxon>
        <taxon>asterids</taxon>
        <taxon>campanulids</taxon>
        <taxon>Asterales</taxon>
        <taxon>Asteraceae</taxon>
        <taxon>Cichorioideae</taxon>
        <taxon>Cichorieae</taxon>
        <taxon>Cichoriinae</taxon>
        <taxon>Cichorium</taxon>
    </lineage>
</organism>
<proteinExistence type="predicted"/>
<dbReference type="Proteomes" id="UP001055811">
    <property type="component" value="Linkage Group LG09"/>
</dbReference>
<name>A0ACB8YSQ3_CICIN</name>
<protein>
    <submittedName>
        <fullName evidence="1">Uncharacterized protein</fullName>
    </submittedName>
</protein>
<keyword evidence="2" id="KW-1185">Reference proteome</keyword>
<comment type="caution">
    <text evidence="1">The sequence shown here is derived from an EMBL/GenBank/DDBJ whole genome shotgun (WGS) entry which is preliminary data.</text>
</comment>
<reference evidence="2" key="1">
    <citation type="journal article" date="2022" name="Mol. Ecol. Resour.">
        <title>The genomes of chicory, endive, great burdock and yacon provide insights into Asteraceae palaeo-polyploidization history and plant inulin production.</title>
        <authorList>
            <person name="Fan W."/>
            <person name="Wang S."/>
            <person name="Wang H."/>
            <person name="Wang A."/>
            <person name="Jiang F."/>
            <person name="Liu H."/>
            <person name="Zhao H."/>
            <person name="Xu D."/>
            <person name="Zhang Y."/>
        </authorList>
    </citation>
    <scope>NUCLEOTIDE SEQUENCE [LARGE SCALE GENOMIC DNA]</scope>
    <source>
        <strain evidence="2">cv. Punajuju</strain>
    </source>
</reference>
<sequence>MYRTCQTKECHFVHKRPILLRIKIRSPDRNLSLCYFGFLVISYIVEDFSLVVVIVLQGLHGRNWKYFSK</sequence>
<accession>A0ACB8YSQ3</accession>
<gene>
    <name evidence="1" type="ORF">L2E82_46080</name>
</gene>
<evidence type="ECO:0000313" key="2">
    <source>
        <dbReference type="Proteomes" id="UP001055811"/>
    </source>
</evidence>